<protein>
    <submittedName>
        <fullName evidence="1">Uncharacterized protein</fullName>
    </submittedName>
</protein>
<keyword evidence="2" id="KW-1185">Reference proteome</keyword>
<accession>A0ACC3DQR2</accession>
<comment type="caution">
    <text evidence="1">The sequence shown here is derived from an EMBL/GenBank/DDBJ whole genome shotgun (WGS) entry which is preliminary data.</text>
</comment>
<sequence>MRLPDDLWLQVISDLDAPAIRSVSTVSKRFHSLADVYLLKDVRVDGPASTHGPQKVVQLALAHPKLLTEARSLTLRNTTTPTRAVTSTGVSSASDVVDERVSAYLRIALKLEDLELDLPESRTCIELSLLNVASARLLTHLRRSTLRGHAQTARRDGPSMQAWMCLPLLQELTLSDIPFVRQPIGISCGTSTTSLKILDVSYCLVDYSYLTALLKTCQALTRLRLESICMDRKTPVERLAVSLAKTKDTFESLELRRAHLPLGPGDGAILLDQLQEYNALLSVAFD</sequence>
<dbReference type="Proteomes" id="UP001186974">
    <property type="component" value="Unassembled WGS sequence"/>
</dbReference>
<reference evidence="1" key="1">
    <citation type="submission" date="2024-09" db="EMBL/GenBank/DDBJ databases">
        <title>Black Yeasts Isolated from many extreme environments.</title>
        <authorList>
            <person name="Coleine C."/>
            <person name="Stajich J.E."/>
            <person name="Selbmann L."/>
        </authorList>
    </citation>
    <scope>NUCLEOTIDE SEQUENCE</scope>
    <source>
        <strain evidence="1">CCFEE 5737</strain>
    </source>
</reference>
<proteinExistence type="predicted"/>
<organism evidence="1 2">
    <name type="scientific">Coniosporium uncinatum</name>
    <dbReference type="NCBI Taxonomy" id="93489"/>
    <lineage>
        <taxon>Eukaryota</taxon>
        <taxon>Fungi</taxon>
        <taxon>Dikarya</taxon>
        <taxon>Ascomycota</taxon>
        <taxon>Pezizomycotina</taxon>
        <taxon>Dothideomycetes</taxon>
        <taxon>Dothideomycetes incertae sedis</taxon>
        <taxon>Coniosporium</taxon>
    </lineage>
</organism>
<evidence type="ECO:0000313" key="1">
    <source>
        <dbReference type="EMBL" id="KAK3079039.1"/>
    </source>
</evidence>
<evidence type="ECO:0000313" key="2">
    <source>
        <dbReference type="Proteomes" id="UP001186974"/>
    </source>
</evidence>
<gene>
    <name evidence="1" type="ORF">LTS18_005900</name>
</gene>
<name>A0ACC3DQR2_9PEZI</name>
<dbReference type="EMBL" id="JAWDJW010001421">
    <property type="protein sequence ID" value="KAK3079039.1"/>
    <property type="molecule type" value="Genomic_DNA"/>
</dbReference>